<dbReference type="NCBIfam" id="NF010248">
    <property type="entry name" value="PRK13695.1"/>
    <property type="match status" value="1"/>
</dbReference>
<keyword evidence="2 4" id="KW-0378">Hydrolase</keyword>
<protein>
    <recommendedName>
        <fullName evidence="4">Nucleoside-triphosphatase B9Q02_10470</fullName>
        <shortName evidence="4">NTPase</shortName>
        <ecNumber evidence="4">3.6.1.15</ecNumber>
    </recommendedName>
    <alternativeName>
        <fullName evidence="4">Nucleoside triphosphate phosphohydrolase</fullName>
    </alternativeName>
</protein>
<dbReference type="AlphaFoldDB" id="A0A2R6AAX5"/>
<reference evidence="6 7" key="1">
    <citation type="submission" date="2017-04" db="EMBL/GenBank/DDBJ databases">
        <title>Novel microbial lineages endemic to geothermal iron-oxide mats fill important gaps in the evolutionary history of Archaea.</title>
        <authorList>
            <person name="Jay Z.J."/>
            <person name="Beam J.P."/>
            <person name="Dlakic M."/>
            <person name="Rusch D.B."/>
            <person name="Kozubal M.A."/>
            <person name="Inskeep W.P."/>
        </authorList>
    </citation>
    <scope>NUCLEOTIDE SEQUENCE [LARGE SCALE GENOMIC DNA]</scope>
    <source>
        <strain evidence="6">BE_D</strain>
    </source>
</reference>
<feature type="domain" description="AAA+ ATPase" evidence="5">
    <location>
        <begin position="1"/>
        <end position="151"/>
    </location>
</feature>
<dbReference type="SUPFAM" id="SSF52540">
    <property type="entry name" value="P-loop containing nucleoside triphosphate hydrolases"/>
    <property type="match status" value="1"/>
</dbReference>
<comment type="catalytic activity">
    <reaction evidence="4">
        <text>a ribonucleoside 5'-triphosphate + H2O = a ribonucleoside 5'-diphosphate + phosphate + H(+)</text>
        <dbReference type="Rhea" id="RHEA:23680"/>
        <dbReference type="ChEBI" id="CHEBI:15377"/>
        <dbReference type="ChEBI" id="CHEBI:15378"/>
        <dbReference type="ChEBI" id="CHEBI:43474"/>
        <dbReference type="ChEBI" id="CHEBI:57930"/>
        <dbReference type="ChEBI" id="CHEBI:61557"/>
        <dbReference type="EC" id="3.6.1.15"/>
    </reaction>
</comment>
<accession>A0A2R6AAX5</accession>
<evidence type="ECO:0000256" key="1">
    <source>
        <dbReference type="ARBA" id="ARBA00022741"/>
    </source>
</evidence>
<evidence type="ECO:0000313" key="7">
    <source>
        <dbReference type="Proteomes" id="UP000240569"/>
    </source>
</evidence>
<dbReference type="EC" id="3.6.1.15" evidence="4"/>
<evidence type="ECO:0000256" key="2">
    <source>
        <dbReference type="ARBA" id="ARBA00022801"/>
    </source>
</evidence>
<organism evidence="6 7">
    <name type="scientific">Candidatus Marsarchaeota G1 archaeon BE_D</name>
    <dbReference type="NCBI Taxonomy" id="1978156"/>
    <lineage>
        <taxon>Archaea</taxon>
        <taxon>Candidatus Marsarchaeota</taxon>
        <taxon>Candidatus Marsarchaeota group 1</taxon>
    </lineage>
</organism>
<dbReference type="Proteomes" id="UP000240569">
    <property type="component" value="Unassembled WGS sequence"/>
</dbReference>
<feature type="binding site" evidence="4">
    <location>
        <begin position="9"/>
        <end position="16"/>
    </location>
    <ligand>
        <name>ATP</name>
        <dbReference type="ChEBI" id="CHEBI:30616"/>
    </ligand>
</feature>
<feature type="binding site" evidence="4">
    <location>
        <begin position="99"/>
        <end position="106"/>
    </location>
    <ligand>
        <name>ATP</name>
        <dbReference type="ChEBI" id="CHEBI:30616"/>
    </ligand>
</feature>
<proteinExistence type="inferred from homology"/>
<dbReference type="PANTHER" id="PTHR43146">
    <property type="entry name" value="CANCER-RELATED NUCLEOSIDE-TRIPHOSPHATASE"/>
    <property type="match status" value="1"/>
</dbReference>
<dbReference type="CDD" id="cd19482">
    <property type="entry name" value="RecA-like_Thep1"/>
    <property type="match status" value="1"/>
</dbReference>
<evidence type="ECO:0000256" key="3">
    <source>
        <dbReference type="ARBA" id="ARBA00022840"/>
    </source>
</evidence>
<dbReference type="GO" id="GO:0017111">
    <property type="term" value="F:ribonucleoside triphosphate phosphatase activity"/>
    <property type="evidence" value="ECO:0007669"/>
    <property type="project" value="UniProtKB-UniRule"/>
</dbReference>
<gene>
    <name evidence="6" type="ORF">B9Q02_10470</name>
</gene>
<evidence type="ECO:0000313" key="6">
    <source>
        <dbReference type="EMBL" id="PSN83516.1"/>
    </source>
</evidence>
<dbReference type="InterPro" id="IPR027417">
    <property type="entry name" value="P-loop_NTPase"/>
</dbReference>
<dbReference type="EMBL" id="NEXD01000101">
    <property type="protein sequence ID" value="PSN83516.1"/>
    <property type="molecule type" value="Genomic_DNA"/>
</dbReference>
<dbReference type="PANTHER" id="PTHR43146:SF1">
    <property type="entry name" value="CANCER-RELATED NUCLEOSIDE-TRIPHOSPHATASE"/>
    <property type="match status" value="1"/>
</dbReference>
<comment type="caution">
    <text evidence="6">The sequence shown here is derived from an EMBL/GenBank/DDBJ whole genome shotgun (WGS) entry which is preliminary data.</text>
</comment>
<dbReference type="Gene3D" id="3.40.50.300">
    <property type="entry name" value="P-loop containing nucleotide triphosphate hydrolases"/>
    <property type="match status" value="1"/>
</dbReference>
<comment type="function">
    <text evidence="4">Has nucleotide phosphatase activity towards ATP, GTP, CTP, TTP and UTP. May hydrolyze nucleoside diphosphates with lower efficiency.</text>
</comment>
<keyword evidence="3 4" id="KW-0067">ATP-binding</keyword>
<dbReference type="InterPro" id="IPR003593">
    <property type="entry name" value="AAA+_ATPase"/>
</dbReference>
<keyword evidence="1 4" id="KW-0547">Nucleotide-binding</keyword>
<dbReference type="SMART" id="SM00382">
    <property type="entry name" value="AAA"/>
    <property type="match status" value="1"/>
</dbReference>
<evidence type="ECO:0000256" key="4">
    <source>
        <dbReference type="HAMAP-Rule" id="MF_00796"/>
    </source>
</evidence>
<evidence type="ECO:0000259" key="5">
    <source>
        <dbReference type="SMART" id="SM00382"/>
    </source>
</evidence>
<comment type="similarity">
    <text evidence="4">Belongs to the THEP1 NTPase family.</text>
</comment>
<dbReference type="Pfam" id="PF03266">
    <property type="entry name" value="NTPase_1"/>
    <property type="match status" value="1"/>
</dbReference>
<dbReference type="GO" id="GO:0005524">
    <property type="term" value="F:ATP binding"/>
    <property type="evidence" value="ECO:0007669"/>
    <property type="project" value="UniProtKB-UniRule"/>
</dbReference>
<dbReference type="InterPro" id="IPR004948">
    <property type="entry name" value="Nuc-triphosphatase_THEP1"/>
</dbReference>
<dbReference type="HAMAP" id="MF_00796">
    <property type="entry name" value="NTPase_1"/>
    <property type="match status" value="1"/>
</dbReference>
<sequence length="167" mass="18810">MNKRFFVTGEPGVGKTTLVLRVVERLATRYKVGGFYTPEVKWKNTRIGFKVVEIGGKREAWLAKVGEQKGAKFGRYTLVLEGALLAKEALERAVSECDLVVIDEIGPMELAFQELKRAIELVLKSEKRVLGVVHRSLAHEFPSVFFLTKQNREQALRVALESLGECF</sequence>
<name>A0A2R6AAX5_9ARCH</name>